<evidence type="ECO:0000313" key="1">
    <source>
        <dbReference type="EMBL" id="TWT49121.1"/>
    </source>
</evidence>
<proteinExistence type="predicted"/>
<dbReference type="Proteomes" id="UP000316598">
    <property type="component" value="Unassembled WGS sequence"/>
</dbReference>
<keyword evidence="2" id="KW-1185">Reference proteome</keyword>
<name>A0A5C5WG77_9BACT</name>
<sequence>MKMTLIRSVTSPDFTPRNPPFLTILPSAESISIFTLNLLVIELVVGQTSDYHLGERNWVLSPLGKRSVVVDDHGSLKAKTSIASFVRSSIDLSQRKLAARNIW</sequence>
<dbReference type="AlphaFoldDB" id="A0A5C5WG77"/>
<comment type="caution">
    <text evidence="1">The sequence shown here is derived from an EMBL/GenBank/DDBJ whole genome shotgun (WGS) entry which is preliminary data.</text>
</comment>
<protein>
    <submittedName>
        <fullName evidence="1">Uncharacterized protein</fullName>
    </submittedName>
</protein>
<evidence type="ECO:0000313" key="2">
    <source>
        <dbReference type="Proteomes" id="UP000316598"/>
    </source>
</evidence>
<accession>A0A5C5WG77</accession>
<reference evidence="1 2" key="1">
    <citation type="submission" date="2019-02" db="EMBL/GenBank/DDBJ databases">
        <title>Deep-cultivation of Planctomycetes and their phenomic and genomic characterization uncovers novel biology.</title>
        <authorList>
            <person name="Wiegand S."/>
            <person name="Jogler M."/>
            <person name="Boedeker C."/>
            <person name="Pinto D."/>
            <person name="Vollmers J."/>
            <person name="Rivas-Marin E."/>
            <person name="Kohn T."/>
            <person name="Peeters S.H."/>
            <person name="Heuer A."/>
            <person name="Rast P."/>
            <person name="Oberbeckmann S."/>
            <person name="Bunk B."/>
            <person name="Jeske O."/>
            <person name="Meyerdierks A."/>
            <person name="Storesund J.E."/>
            <person name="Kallscheuer N."/>
            <person name="Luecker S."/>
            <person name="Lage O.M."/>
            <person name="Pohl T."/>
            <person name="Merkel B.J."/>
            <person name="Hornburger P."/>
            <person name="Mueller R.-W."/>
            <person name="Bruemmer F."/>
            <person name="Labrenz M."/>
            <person name="Spormann A.M."/>
            <person name="Op Den Camp H."/>
            <person name="Overmann J."/>
            <person name="Amann R."/>
            <person name="Jetten M.S.M."/>
            <person name="Mascher T."/>
            <person name="Medema M.H."/>
            <person name="Devos D.P."/>
            <person name="Kaster A.-K."/>
            <person name="Ovreas L."/>
            <person name="Rohde M."/>
            <person name="Galperin M.Y."/>
            <person name="Jogler C."/>
        </authorList>
    </citation>
    <scope>NUCLEOTIDE SEQUENCE [LARGE SCALE GENOMIC DNA]</scope>
    <source>
        <strain evidence="1 2">Pla22</strain>
    </source>
</reference>
<organism evidence="1 2">
    <name type="scientific">Rubripirellula amarantea</name>
    <dbReference type="NCBI Taxonomy" id="2527999"/>
    <lineage>
        <taxon>Bacteria</taxon>
        <taxon>Pseudomonadati</taxon>
        <taxon>Planctomycetota</taxon>
        <taxon>Planctomycetia</taxon>
        <taxon>Pirellulales</taxon>
        <taxon>Pirellulaceae</taxon>
        <taxon>Rubripirellula</taxon>
    </lineage>
</organism>
<dbReference type="EMBL" id="SJPI01000003">
    <property type="protein sequence ID" value="TWT49121.1"/>
    <property type="molecule type" value="Genomic_DNA"/>
</dbReference>
<gene>
    <name evidence="1" type="ORF">Pla22_43130</name>
</gene>